<dbReference type="GO" id="GO:0005524">
    <property type="term" value="F:ATP binding"/>
    <property type="evidence" value="ECO:0007669"/>
    <property type="project" value="UniProtKB-KW"/>
</dbReference>
<proteinExistence type="inferred from homology"/>
<dbReference type="Proteomes" id="UP000295238">
    <property type="component" value="Unassembled WGS sequence"/>
</dbReference>
<dbReference type="EMBL" id="SMTL01000007">
    <property type="protein sequence ID" value="TDK31341.1"/>
    <property type="molecule type" value="Genomic_DNA"/>
</dbReference>
<dbReference type="PROSITE" id="PS00211">
    <property type="entry name" value="ABC_TRANSPORTER_1"/>
    <property type="match status" value="1"/>
</dbReference>
<evidence type="ECO:0000256" key="3">
    <source>
        <dbReference type="ARBA" id="ARBA00005417"/>
    </source>
</evidence>
<dbReference type="CDD" id="cd03216">
    <property type="entry name" value="ABC_Carb_Monos_I"/>
    <property type="match status" value="1"/>
</dbReference>
<keyword evidence="6" id="KW-0762">Sugar transport</keyword>
<dbReference type="OrthoDB" id="9805029at2"/>
<dbReference type="PROSITE" id="PS50893">
    <property type="entry name" value="ABC_TRANSPORTER_2"/>
    <property type="match status" value="2"/>
</dbReference>
<keyword evidence="10" id="KW-1278">Translocase</keyword>
<reference evidence="13 14" key="1">
    <citation type="submission" date="2019-03" db="EMBL/GenBank/DDBJ databases">
        <title>Rhizobium sp. nov., an bacterium isolated from biocrust in Mu Us Desert.</title>
        <authorList>
            <person name="Lixiong L."/>
        </authorList>
    </citation>
    <scope>NUCLEOTIDE SEQUENCE [LARGE SCALE GENOMIC DNA]</scope>
    <source>
        <strain evidence="13 14">SPY-1</strain>
    </source>
</reference>
<evidence type="ECO:0000256" key="10">
    <source>
        <dbReference type="ARBA" id="ARBA00022967"/>
    </source>
</evidence>
<dbReference type="FunFam" id="3.40.50.300:FF:000127">
    <property type="entry name" value="Ribose import ATP-binding protein RbsA"/>
    <property type="match status" value="1"/>
</dbReference>
<dbReference type="GO" id="GO:0015749">
    <property type="term" value="P:monosaccharide transmembrane transport"/>
    <property type="evidence" value="ECO:0007669"/>
    <property type="project" value="UniProtKB-ARBA"/>
</dbReference>
<evidence type="ECO:0000256" key="11">
    <source>
        <dbReference type="ARBA" id="ARBA00023136"/>
    </source>
</evidence>
<dbReference type="PANTHER" id="PTHR43790:SF9">
    <property type="entry name" value="GALACTOFURANOSE TRANSPORTER ATP-BINDING PROTEIN YTFR"/>
    <property type="match status" value="1"/>
</dbReference>
<dbReference type="InterPro" id="IPR003439">
    <property type="entry name" value="ABC_transporter-like_ATP-bd"/>
</dbReference>
<keyword evidence="14" id="KW-1185">Reference proteome</keyword>
<accession>A0A4R5U9R6</accession>
<dbReference type="SUPFAM" id="SSF52540">
    <property type="entry name" value="P-loop containing nucleoside triphosphate hydrolases"/>
    <property type="match status" value="2"/>
</dbReference>
<evidence type="ECO:0000256" key="6">
    <source>
        <dbReference type="ARBA" id="ARBA00022597"/>
    </source>
</evidence>
<dbReference type="InterPro" id="IPR003593">
    <property type="entry name" value="AAA+_ATPase"/>
</dbReference>
<evidence type="ECO:0000256" key="7">
    <source>
        <dbReference type="ARBA" id="ARBA00022737"/>
    </source>
</evidence>
<evidence type="ECO:0000256" key="4">
    <source>
        <dbReference type="ARBA" id="ARBA00022448"/>
    </source>
</evidence>
<dbReference type="AlphaFoldDB" id="A0A4R5U9R6"/>
<dbReference type="CDD" id="cd03215">
    <property type="entry name" value="ABC_Carb_Monos_II"/>
    <property type="match status" value="1"/>
</dbReference>
<keyword evidence="5" id="KW-1003">Cell membrane</keyword>
<evidence type="ECO:0000259" key="12">
    <source>
        <dbReference type="PROSITE" id="PS50893"/>
    </source>
</evidence>
<feature type="domain" description="ABC transporter" evidence="12">
    <location>
        <begin position="264"/>
        <end position="509"/>
    </location>
</feature>
<dbReference type="FunFam" id="3.40.50.300:FF:000126">
    <property type="entry name" value="Galactose/methyl galactoside import ATP-binding protein MglA"/>
    <property type="match status" value="1"/>
</dbReference>
<gene>
    <name evidence="13" type="ORF">E2F50_20620</name>
</gene>
<dbReference type="Pfam" id="PF00005">
    <property type="entry name" value="ABC_tran"/>
    <property type="match status" value="2"/>
</dbReference>
<keyword evidence="9 13" id="KW-0067">ATP-binding</keyword>
<comment type="subcellular location">
    <subcellularLocation>
        <location evidence="2">Cell inner membrane</location>
    </subcellularLocation>
    <subcellularLocation>
        <location evidence="1">Cell membrane</location>
        <topology evidence="1">Peripheral membrane protein</topology>
    </subcellularLocation>
</comment>
<dbReference type="InterPro" id="IPR017871">
    <property type="entry name" value="ABC_transporter-like_CS"/>
</dbReference>
<feature type="domain" description="ABC transporter" evidence="12">
    <location>
        <begin position="18"/>
        <end position="253"/>
    </location>
</feature>
<dbReference type="InterPro" id="IPR027417">
    <property type="entry name" value="P-loop_NTPase"/>
</dbReference>
<sequence>MGGTPLTVPKADLGRTLLKLEDVSKEFPGVKALSNVNFDLRAGEVHAVCGENGAGKSTLMKIISGVYQPDGGTIFHNGQPARFASTLQSEAAGIAIIHQELNLVPHLSVAENIYLAREPRWGFLVDRRRLLEDAGRCLDRLGVSIDPSRQVRTLSVAQCQMVEIAKALSLDASVLIMDEPTSSLTEQEAQLLFRVIRDLKAAGTGIIYISHRLDELAEIVDRVTVLRDGRYISTNDFADVTVDDIVSRMVGRSLEDKFPEPTRQPGSEVIFAVSGLTKSGVFSDISFEIRRGEILGFAGLMGAGRTEVARAIFGADPYDAGTITLAGETISIANPRAAIDAGIAYLSEDRKSQGLAVKMPVDVNMVMANMGAVSSSLGIIDRQRQRSASQRYVDLLNIRTPSLNQPVRLLSGGNQQKIIIGKWLFRQPRIMFFDEPTRGIDVGAKFAIYQVMDELAAQGIGIVLISSELPEVLGLSDRVAVFHNGRITATLVTRETSQEEIMHYASGSGRRGEQE</sequence>
<evidence type="ECO:0000256" key="8">
    <source>
        <dbReference type="ARBA" id="ARBA00022741"/>
    </source>
</evidence>
<keyword evidence="4" id="KW-0813">Transport</keyword>
<dbReference type="Gene3D" id="3.40.50.300">
    <property type="entry name" value="P-loop containing nucleotide triphosphate hydrolases"/>
    <property type="match status" value="2"/>
</dbReference>
<evidence type="ECO:0000313" key="14">
    <source>
        <dbReference type="Proteomes" id="UP000295238"/>
    </source>
</evidence>
<dbReference type="PANTHER" id="PTHR43790">
    <property type="entry name" value="CARBOHYDRATE TRANSPORT ATP-BINDING PROTEIN MG119-RELATED"/>
    <property type="match status" value="1"/>
</dbReference>
<keyword evidence="8" id="KW-0547">Nucleotide-binding</keyword>
<evidence type="ECO:0000313" key="13">
    <source>
        <dbReference type="EMBL" id="TDK31341.1"/>
    </source>
</evidence>
<dbReference type="InterPro" id="IPR050107">
    <property type="entry name" value="ABC_carbohydrate_import_ATPase"/>
</dbReference>
<dbReference type="GO" id="GO:0005886">
    <property type="term" value="C:plasma membrane"/>
    <property type="evidence" value="ECO:0007669"/>
    <property type="project" value="UniProtKB-SubCell"/>
</dbReference>
<evidence type="ECO:0000256" key="9">
    <source>
        <dbReference type="ARBA" id="ARBA00022840"/>
    </source>
</evidence>
<organism evidence="13 14">
    <name type="scientific">Rhizobium deserti</name>
    <dbReference type="NCBI Taxonomy" id="2547961"/>
    <lineage>
        <taxon>Bacteria</taxon>
        <taxon>Pseudomonadati</taxon>
        <taxon>Pseudomonadota</taxon>
        <taxon>Alphaproteobacteria</taxon>
        <taxon>Hyphomicrobiales</taxon>
        <taxon>Rhizobiaceae</taxon>
        <taxon>Rhizobium/Agrobacterium group</taxon>
        <taxon>Rhizobium</taxon>
    </lineage>
</organism>
<evidence type="ECO:0000256" key="1">
    <source>
        <dbReference type="ARBA" id="ARBA00004202"/>
    </source>
</evidence>
<name>A0A4R5U9R6_9HYPH</name>
<evidence type="ECO:0000256" key="5">
    <source>
        <dbReference type="ARBA" id="ARBA00022475"/>
    </source>
</evidence>
<keyword evidence="11" id="KW-0472">Membrane</keyword>
<comment type="caution">
    <text evidence="13">The sequence shown here is derived from an EMBL/GenBank/DDBJ whole genome shotgun (WGS) entry which is preliminary data.</text>
</comment>
<dbReference type="GO" id="GO:0016887">
    <property type="term" value="F:ATP hydrolysis activity"/>
    <property type="evidence" value="ECO:0007669"/>
    <property type="project" value="InterPro"/>
</dbReference>
<comment type="similarity">
    <text evidence="3">Belongs to the ABC transporter superfamily.</text>
</comment>
<dbReference type="RefSeq" id="WP_133318057.1">
    <property type="nucleotide sequence ID" value="NZ_SMTL01000007.1"/>
</dbReference>
<protein>
    <submittedName>
        <fullName evidence="13">Sugar ABC transporter ATP-binding protein</fullName>
    </submittedName>
</protein>
<dbReference type="SMART" id="SM00382">
    <property type="entry name" value="AAA"/>
    <property type="match status" value="2"/>
</dbReference>
<evidence type="ECO:0000256" key="2">
    <source>
        <dbReference type="ARBA" id="ARBA00004533"/>
    </source>
</evidence>
<keyword evidence="7" id="KW-0677">Repeat</keyword>